<name>K0B2A6_GOTA9</name>
<dbReference type="RefSeq" id="WP_014968758.1">
    <property type="nucleotide sequence ID" value="NC_018664.1"/>
</dbReference>
<gene>
    <name evidence="5" type="ordered locus">Curi_c26290</name>
</gene>
<keyword evidence="2" id="KW-0238">DNA-binding</keyword>
<dbReference type="GO" id="GO:0043565">
    <property type="term" value="F:sequence-specific DNA binding"/>
    <property type="evidence" value="ECO:0007669"/>
    <property type="project" value="InterPro"/>
</dbReference>
<evidence type="ECO:0000259" key="4">
    <source>
        <dbReference type="PROSITE" id="PS01124"/>
    </source>
</evidence>
<dbReference type="PROSITE" id="PS01124">
    <property type="entry name" value="HTH_ARAC_FAMILY_2"/>
    <property type="match status" value="1"/>
</dbReference>
<evidence type="ECO:0000256" key="3">
    <source>
        <dbReference type="ARBA" id="ARBA00023163"/>
    </source>
</evidence>
<dbReference type="InterPro" id="IPR037923">
    <property type="entry name" value="HTH-like"/>
</dbReference>
<accession>K0B2A6</accession>
<dbReference type="Pfam" id="PF12833">
    <property type="entry name" value="HTH_18"/>
    <property type="match status" value="1"/>
</dbReference>
<dbReference type="KEGG" id="cad:Curi_c26290"/>
<organism evidence="5 6">
    <name type="scientific">Gottschalkia acidurici (strain ATCC 7906 / DSM 604 / BCRC 14475 / CIP 104303 / KCTC 5404 / NCIMB 10678 / 9a)</name>
    <name type="common">Clostridium acidurici</name>
    <dbReference type="NCBI Taxonomy" id="1128398"/>
    <lineage>
        <taxon>Bacteria</taxon>
        <taxon>Bacillati</taxon>
        <taxon>Bacillota</taxon>
        <taxon>Tissierellia</taxon>
        <taxon>Tissierellales</taxon>
        <taxon>Gottschalkiaceae</taxon>
        <taxon>Gottschalkia</taxon>
    </lineage>
</organism>
<evidence type="ECO:0000256" key="1">
    <source>
        <dbReference type="ARBA" id="ARBA00023015"/>
    </source>
</evidence>
<dbReference type="SUPFAM" id="SSF51215">
    <property type="entry name" value="Regulatory protein AraC"/>
    <property type="match status" value="1"/>
</dbReference>
<dbReference type="EMBL" id="CP003326">
    <property type="protein sequence ID" value="AFS79624.1"/>
    <property type="molecule type" value="Genomic_DNA"/>
</dbReference>
<dbReference type="STRING" id="1128398.Curi_c26290"/>
<reference evidence="5 6" key="1">
    <citation type="journal article" date="2012" name="PLoS ONE">
        <title>The purine-utilizing bacterium Clostridium acidurici 9a: a genome-guided metabolic reconsideration.</title>
        <authorList>
            <person name="Hartwich K."/>
            <person name="Poehlein A."/>
            <person name="Daniel R."/>
        </authorList>
    </citation>
    <scope>NUCLEOTIDE SEQUENCE [LARGE SCALE GENOMIC DNA]</scope>
    <source>
        <strain evidence="6">ATCC 7906 / DSM 604 / BCRC 14475 / CIP 104303 / KCTC 5404 / NCIMB 10678 / 9a</strain>
    </source>
</reference>
<keyword evidence="6" id="KW-1185">Reference proteome</keyword>
<sequence length="292" mass="33677">MLDTKYQKIKRLIGPITSEQLKYVDSFPSDNLGVFTPVSGPCLYSISPMHTHPSYMFVIYFSNDATLIIDNVKIKSEQGKLQALSPNIPHHEVLDEGFNRYIAIFIDKDFFELQLEEYSVKDNLLFNGESYSLSPNLISKIKEFILEIDNDIPGGRIVAHCISIEICHIIIRSILNISHKRDIISTRMEIDKVINFISSNYGDNISIDKLAKVACMSSSHLTRIFKRELQISPMKYLYRVRMNKVKELLRLKEKSITQIALECGFNSSSYLSSCFYKDFKITPTEYQNSWNE</sequence>
<dbReference type="SUPFAM" id="SSF46689">
    <property type="entry name" value="Homeodomain-like"/>
    <property type="match status" value="2"/>
</dbReference>
<protein>
    <submittedName>
        <fullName evidence="5">Transcriptional regulator, AraC family</fullName>
    </submittedName>
</protein>
<dbReference type="eggNOG" id="COG2207">
    <property type="taxonomic scope" value="Bacteria"/>
</dbReference>
<keyword evidence="3" id="KW-0804">Transcription</keyword>
<feature type="domain" description="HTH araC/xylS-type" evidence="4">
    <location>
        <begin position="191"/>
        <end position="289"/>
    </location>
</feature>
<evidence type="ECO:0000313" key="5">
    <source>
        <dbReference type="EMBL" id="AFS79624.1"/>
    </source>
</evidence>
<dbReference type="PANTHER" id="PTHR43280:SF28">
    <property type="entry name" value="HTH-TYPE TRANSCRIPTIONAL ACTIVATOR RHAS"/>
    <property type="match status" value="1"/>
</dbReference>
<dbReference type="Proteomes" id="UP000006094">
    <property type="component" value="Chromosome"/>
</dbReference>
<dbReference type="HOGENOM" id="CLU_000445_88_6_9"/>
<dbReference type="Gene3D" id="1.10.10.60">
    <property type="entry name" value="Homeodomain-like"/>
    <property type="match status" value="2"/>
</dbReference>
<keyword evidence="1" id="KW-0805">Transcription regulation</keyword>
<dbReference type="OrthoDB" id="9772607at2"/>
<proteinExistence type="predicted"/>
<dbReference type="PANTHER" id="PTHR43280">
    <property type="entry name" value="ARAC-FAMILY TRANSCRIPTIONAL REGULATOR"/>
    <property type="match status" value="1"/>
</dbReference>
<dbReference type="AlphaFoldDB" id="K0B2A6"/>
<dbReference type="GO" id="GO:0003700">
    <property type="term" value="F:DNA-binding transcription factor activity"/>
    <property type="evidence" value="ECO:0007669"/>
    <property type="project" value="InterPro"/>
</dbReference>
<evidence type="ECO:0000313" key="6">
    <source>
        <dbReference type="Proteomes" id="UP000006094"/>
    </source>
</evidence>
<dbReference type="InterPro" id="IPR009057">
    <property type="entry name" value="Homeodomain-like_sf"/>
</dbReference>
<dbReference type="InterPro" id="IPR018060">
    <property type="entry name" value="HTH_AraC"/>
</dbReference>
<dbReference type="SMART" id="SM00342">
    <property type="entry name" value="HTH_ARAC"/>
    <property type="match status" value="1"/>
</dbReference>
<evidence type="ECO:0000256" key="2">
    <source>
        <dbReference type="ARBA" id="ARBA00023125"/>
    </source>
</evidence>